<name>A0ACC1IKJ3_9FUNG</name>
<accession>A0ACC1IKJ3</accession>
<gene>
    <name evidence="1" type="ORF">LPJ66_003385</name>
</gene>
<dbReference type="EMBL" id="JANBPG010000337">
    <property type="protein sequence ID" value="KAJ1897408.1"/>
    <property type="molecule type" value="Genomic_DNA"/>
</dbReference>
<comment type="caution">
    <text evidence="1">The sequence shown here is derived from an EMBL/GenBank/DDBJ whole genome shotgun (WGS) entry which is preliminary data.</text>
</comment>
<evidence type="ECO:0000313" key="2">
    <source>
        <dbReference type="Proteomes" id="UP001150581"/>
    </source>
</evidence>
<organism evidence="1 2">
    <name type="scientific">Kickxella alabastrina</name>
    <dbReference type="NCBI Taxonomy" id="61397"/>
    <lineage>
        <taxon>Eukaryota</taxon>
        <taxon>Fungi</taxon>
        <taxon>Fungi incertae sedis</taxon>
        <taxon>Zoopagomycota</taxon>
        <taxon>Kickxellomycotina</taxon>
        <taxon>Kickxellomycetes</taxon>
        <taxon>Kickxellales</taxon>
        <taxon>Kickxellaceae</taxon>
        <taxon>Kickxella</taxon>
    </lineage>
</organism>
<sequence>MLSSSKLTMLLLSLVLLVHQSLAMDITCPGFQSLQKVTYDNVAPQALARVIIAFEPAATNQTLDAYRDALICRGSTINTPYYNTKTLTGFISLQYVNALQTSAYVIAVELDSKVTALQQSSADASASDDNLVTVRTSVANVDSSAIAIDLANFGLDSSSSNKSHNSSSSSASCFGRTASRSLSASLSVRSLTITRKVFLLLAAVAAEYVLDMAGKLCWTRVLFVIRWIMVIIL</sequence>
<evidence type="ECO:0000313" key="1">
    <source>
        <dbReference type="EMBL" id="KAJ1897408.1"/>
    </source>
</evidence>
<protein>
    <submittedName>
        <fullName evidence="1">Uncharacterized protein</fullName>
    </submittedName>
</protein>
<dbReference type="Proteomes" id="UP001150581">
    <property type="component" value="Unassembled WGS sequence"/>
</dbReference>
<proteinExistence type="predicted"/>
<reference evidence="1" key="1">
    <citation type="submission" date="2022-07" db="EMBL/GenBank/DDBJ databases">
        <title>Phylogenomic reconstructions and comparative analyses of Kickxellomycotina fungi.</title>
        <authorList>
            <person name="Reynolds N.K."/>
            <person name="Stajich J.E."/>
            <person name="Barry K."/>
            <person name="Grigoriev I.V."/>
            <person name="Crous P."/>
            <person name="Smith M.E."/>
        </authorList>
    </citation>
    <scope>NUCLEOTIDE SEQUENCE</scope>
    <source>
        <strain evidence="1">Benny 63K</strain>
    </source>
</reference>
<keyword evidence="2" id="KW-1185">Reference proteome</keyword>